<dbReference type="RefSeq" id="WP_376949176.1">
    <property type="nucleotide sequence ID" value="NZ_CP171449.1"/>
</dbReference>
<dbReference type="InterPro" id="IPR024442">
    <property type="entry name" value="Transposase_Zn_ribbon"/>
</dbReference>
<evidence type="ECO:0000313" key="2">
    <source>
        <dbReference type="EMBL" id="MFC0711973.1"/>
    </source>
</evidence>
<evidence type="ECO:0000259" key="1">
    <source>
        <dbReference type="Pfam" id="PF12760"/>
    </source>
</evidence>
<gene>
    <name evidence="2" type="ORF">ACFFGX_21315</name>
</gene>
<sequence length="98" mass="10913">MIHLQNRLDDTQCYEAVRAQRWPEGIRCPYCGAAPITRQGRAPTQPARQKYRCTVCGRYFDHLIAGGIGIVVRVIGADVAGGLYARWLAKRAGLDEQP</sequence>
<dbReference type="Pfam" id="PF12760">
    <property type="entry name" value="Zn_ribbon_IS1595"/>
    <property type="match status" value="1"/>
</dbReference>
<comment type="caution">
    <text evidence="2">The sequence shown here is derived from an EMBL/GenBank/DDBJ whole genome shotgun (WGS) entry which is preliminary data.</text>
</comment>
<reference evidence="2 3" key="1">
    <citation type="submission" date="2024-09" db="EMBL/GenBank/DDBJ databases">
        <authorList>
            <person name="Sun Q."/>
            <person name="Mori K."/>
        </authorList>
    </citation>
    <scope>NUCLEOTIDE SEQUENCE [LARGE SCALE GENOMIC DNA]</scope>
    <source>
        <strain evidence="2 3">NCAIM B.01794</strain>
    </source>
</reference>
<dbReference type="EMBL" id="JBHLSS010000143">
    <property type="protein sequence ID" value="MFC0711973.1"/>
    <property type="molecule type" value="Genomic_DNA"/>
</dbReference>
<keyword evidence="3" id="KW-1185">Reference proteome</keyword>
<protein>
    <submittedName>
        <fullName evidence="2">Transposase</fullName>
    </submittedName>
</protein>
<name>A0ABV6SR34_AZOPA</name>
<proteinExistence type="predicted"/>
<evidence type="ECO:0000313" key="3">
    <source>
        <dbReference type="Proteomes" id="UP001589891"/>
    </source>
</evidence>
<feature type="domain" description="Transposase zinc-ribbon" evidence="1">
    <location>
        <begin position="9"/>
        <end position="58"/>
    </location>
</feature>
<organism evidence="2 3">
    <name type="scientific">Azorhizophilus paspali</name>
    <name type="common">Azotobacter paspali</name>
    <dbReference type="NCBI Taxonomy" id="69963"/>
    <lineage>
        <taxon>Bacteria</taxon>
        <taxon>Pseudomonadati</taxon>
        <taxon>Pseudomonadota</taxon>
        <taxon>Gammaproteobacteria</taxon>
        <taxon>Pseudomonadales</taxon>
        <taxon>Pseudomonadaceae</taxon>
        <taxon>Azorhizophilus</taxon>
    </lineage>
</organism>
<accession>A0ABV6SR34</accession>
<dbReference type="Proteomes" id="UP001589891">
    <property type="component" value="Unassembled WGS sequence"/>
</dbReference>